<evidence type="ECO:0000256" key="3">
    <source>
        <dbReference type="ARBA" id="ARBA00022475"/>
    </source>
</evidence>
<dbReference type="PANTHER" id="PTHR33406:SF6">
    <property type="entry name" value="MEMBRANE PROTEIN YDGH-RELATED"/>
    <property type="match status" value="1"/>
</dbReference>
<keyword evidence="3" id="KW-1003">Cell membrane</keyword>
<dbReference type="InterPro" id="IPR050545">
    <property type="entry name" value="Mycobact_MmpL"/>
</dbReference>
<keyword evidence="6 7" id="KW-0472">Membrane</keyword>
<reference evidence="9" key="1">
    <citation type="journal article" date="2020" name="ISME J.">
        <title>Gammaproteobacteria mediating utilization of methyl-, sulfur- and petroleum organic compounds in deep ocean hydrothermal plumes.</title>
        <authorList>
            <person name="Zhou Z."/>
            <person name="Liu Y."/>
            <person name="Pan J."/>
            <person name="Cron B.R."/>
            <person name="Toner B.M."/>
            <person name="Anantharaman K."/>
            <person name="Breier J.A."/>
            <person name="Dick G.J."/>
            <person name="Li M."/>
        </authorList>
    </citation>
    <scope>NUCLEOTIDE SEQUENCE</scope>
    <source>
        <strain evidence="9">SZUA-1453</strain>
    </source>
</reference>
<evidence type="ECO:0000256" key="4">
    <source>
        <dbReference type="ARBA" id="ARBA00022692"/>
    </source>
</evidence>
<dbReference type="Pfam" id="PF03176">
    <property type="entry name" value="MMPL"/>
    <property type="match status" value="1"/>
</dbReference>
<organism evidence="9 10">
    <name type="scientific">Methanothermococcus okinawensis</name>
    <dbReference type="NCBI Taxonomy" id="155863"/>
    <lineage>
        <taxon>Archaea</taxon>
        <taxon>Methanobacteriati</taxon>
        <taxon>Methanobacteriota</taxon>
        <taxon>Methanomada group</taxon>
        <taxon>Methanococci</taxon>
        <taxon>Methanococcales</taxon>
        <taxon>Methanococcaceae</taxon>
        <taxon>Methanothermococcus</taxon>
    </lineage>
</organism>
<dbReference type="AlphaFoldDB" id="A0A832ZBN9"/>
<dbReference type="SUPFAM" id="SSF82866">
    <property type="entry name" value="Multidrug efflux transporter AcrB transmembrane domain"/>
    <property type="match status" value="1"/>
</dbReference>
<comment type="similarity">
    <text evidence="2">Belongs to the resistance-nodulation-cell division (RND) (TC 2.A.6) family. MmpL subfamily.</text>
</comment>
<evidence type="ECO:0000256" key="5">
    <source>
        <dbReference type="ARBA" id="ARBA00022989"/>
    </source>
</evidence>
<feature type="domain" description="SSD" evidence="8">
    <location>
        <begin position="217"/>
        <end position="367"/>
    </location>
</feature>
<sequence length="382" mass="41973">MIEDILRKIAIFSERRPFLMVAIILTITILAGIEATNVKFQTAFEKMLPQDNPVIKTLYEVRDNFGGTDLISICIKLKPSDNLDKVNDIRDPRVLKYIKILEADLKGIDGITDVNSPVDVIIKRNNGTVPNDIETVKEIYNSLPEDVKRKIFNYDYSMVVVNVYTDAGGDQKKLMEILEEMERRVEDSPVPPGVEVVFTGTPPMRRLMSVLMKKSQIVTTLVGGIGVLLVLFLYFRKPLSTIMPLIPIVIAVIWTGGAMGILGIPVDMATAGIGSLLLGIGIDYAIHLMHRYMEERKKGKDVAEAIETAVVSTGMALIATTATTVVGFLALVIAPLPMMANLGKVCALGIAFCMICVLTLLPALLVIEEKYILPLLKGEGSR</sequence>
<feature type="transmembrane region" description="Helical" evidence="7">
    <location>
        <begin position="342"/>
        <end position="367"/>
    </location>
</feature>
<protein>
    <submittedName>
        <fullName evidence="9">RND family transporter</fullName>
    </submittedName>
</protein>
<evidence type="ECO:0000259" key="8">
    <source>
        <dbReference type="PROSITE" id="PS50156"/>
    </source>
</evidence>
<evidence type="ECO:0000313" key="9">
    <source>
        <dbReference type="EMBL" id="HIP84615.1"/>
    </source>
</evidence>
<comment type="caution">
    <text evidence="9">The sequence shown here is derived from an EMBL/GenBank/DDBJ whole genome shotgun (WGS) entry which is preliminary data.</text>
</comment>
<evidence type="ECO:0000313" key="10">
    <source>
        <dbReference type="Proteomes" id="UP000643554"/>
    </source>
</evidence>
<dbReference type="InterPro" id="IPR000731">
    <property type="entry name" value="SSD"/>
</dbReference>
<accession>A0A832ZBN9</accession>
<evidence type="ECO:0000256" key="1">
    <source>
        <dbReference type="ARBA" id="ARBA00004651"/>
    </source>
</evidence>
<feature type="transmembrane region" description="Helical" evidence="7">
    <location>
        <begin position="268"/>
        <end position="288"/>
    </location>
</feature>
<feature type="transmembrane region" description="Helical" evidence="7">
    <location>
        <begin position="242"/>
        <end position="262"/>
    </location>
</feature>
<keyword evidence="5 7" id="KW-1133">Transmembrane helix</keyword>
<evidence type="ECO:0000256" key="6">
    <source>
        <dbReference type="ARBA" id="ARBA00023136"/>
    </source>
</evidence>
<dbReference type="PANTHER" id="PTHR33406">
    <property type="entry name" value="MEMBRANE PROTEIN MJ1562-RELATED"/>
    <property type="match status" value="1"/>
</dbReference>
<dbReference type="GO" id="GO:0005886">
    <property type="term" value="C:plasma membrane"/>
    <property type="evidence" value="ECO:0007669"/>
    <property type="project" value="UniProtKB-SubCell"/>
</dbReference>
<dbReference type="Proteomes" id="UP000643554">
    <property type="component" value="Unassembled WGS sequence"/>
</dbReference>
<dbReference type="InterPro" id="IPR004869">
    <property type="entry name" value="MMPL_dom"/>
</dbReference>
<feature type="transmembrane region" description="Helical" evidence="7">
    <location>
        <begin position="217"/>
        <end position="235"/>
    </location>
</feature>
<comment type="subcellular location">
    <subcellularLocation>
        <location evidence="1">Cell membrane</location>
        <topology evidence="1">Multi-pass membrane protein</topology>
    </subcellularLocation>
</comment>
<name>A0A832ZBN9_9EURY</name>
<evidence type="ECO:0000256" key="7">
    <source>
        <dbReference type="SAM" id="Phobius"/>
    </source>
</evidence>
<dbReference type="PROSITE" id="PS50156">
    <property type="entry name" value="SSD"/>
    <property type="match status" value="1"/>
</dbReference>
<gene>
    <name evidence="9" type="ORF">EYH15_03920</name>
</gene>
<feature type="transmembrane region" description="Helical" evidence="7">
    <location>
        <begin position="309"/>
        <end position="336"/>
    </location>
</feature>
<dbReference type="Gene3D" id="1.20.1640.10">
    <property type="entry name" value="Multidrug efflux transporter AcrB transmembrane domain"/>
    <property type="match status" value="1"/>
</dbReference>
<proteinExistence type="inferred from homology"/>
<evidence type="ECO:0000256" key="2">
    <source>
        <dbReference type="ARBA" id="ARBA00010157"/>
    </source>
</evidence>
<dbReference type="EMBL" id="DQUI01000066">
    <property type="protein sequence ID" value="HIP84615.1"/>
    <property type="molecule type" value="Genomic_DNA"/>
</dbReference>
<keyword evidence="4 7" id="KW-0812">Transmembrane</keyword>